<dbReference type="EMBL" id="JABTEG010000020">
    <property type="protein sequence ID" value="KAG4303833.1"/>
    <property type="molecule type" value="Genomic_DNA"/>
</dbReference>
<protein>
    <submittedName>
        <fullName evidence="1">Uncharacterized protein</fullName>
    </submittedName>
</protein>
<dbReference type="Proteomes" id="UP000768646">
    <property type="component" value="Unassembled WGS sequence"/>
</dbReference>
<proteinExistence type="predicted"/>
<evidence type="ECO:0000313" key="2">
    <source>
        <dbReference type="Proteomes" id="UP000768646"/>
    </source>
</evidence>
<accession>A0ACB7CAB4</accession>
<sequence length="223" mass="24730">MNPFLPSITRRAFNRGVFFMKQTYTTMTKTAQAKTPVELHGIDGTYATALYNAATKDRSLEKTEKLLGSLCNIIDKDESLSMTLKNPSLSFKDRLIVAEVLAKSLGNDKLILNFLKIIAEKNRFDLIKEISKKFLYLMNSEKGEVEVIITSASLLDSQSLSRLGSAISKSKHIGPGKKVKITTKINTSIIGGIIVEIGNYTIDLSVAHRILKLNKALTGKRYC</sequence>
<gene>
    <name evidence="1" type="ORF">PORY_002762</name>
</gene>
<reference evidence="1 2" key="1">
    <citation type="journal article" date="2021" name="Commun. Biol.">
        <title>Genomic insights into the host specific adaptation of the Pneumocystis genus.</title>
        <authorList>
            <person name="Cisse O.H."/>
            <person name="Ma L."/>
            <person name="Dekker J.P."/>
            <person name="Khil P.P."/>
            <person name="Youn J.-H."/>
            <person name="Brenchley J.M."/>
            <person name="Blair R."/>
            <person name="Pahar B."/>
            <person name="Chabe M."/>
            <person name="Van Rompay K.K.A."/>
            <person name="Keesler R."/>
            <person name="Sukura A."/>
            <person name="Hirsch V."/>
            <person name="Kutty G."/>
            <person name="Liu Y."/>
            <person name="Peng L."/>
            <person name="Chen J."/>
            <person name="Song J."/>
            <person name="Weissenbacher-Lang C."/>
            <person name="Xu J."/>
            <person name="Upham N.S."/>
            <person name="Stajich J.E."/>
            <person name="Cuomo C.A."/>
            <person name="Cushion M.T."/>
            <person name="Kovacs J.A."/>
        </authorList>
    </citation>
    <scope>NUCLEOTIDE SEQUENCE [LARGE SCALE GENOMIC DNA]</scope>
    <source>
        <strain evidence="1 2">RABM</strain>
    </source>
</reference>
<name>A0ACB7CAB4_9ASCO</name>
<organism evidence="1 2">
    <name type="scientific">Pneumocystis oryctolagi</name>
    <dbReference type="NCBI Taxonomy" id="42067"/>
    <lineage>
        <taxon>Eukaryota</taxon>
        <taxon>Fungi</taxon>
        <taxon>Dikarya</taxon>
        <taxon>Ascomycota</taxon>
        <taxon>Taphrinomycotina</taxon>
        <taxon>Pneumocystomycetes</taxon>
        <taxon>Pneumocystaceae</taxon>
        <taxon>Pneumocystis</taxon>
    </lineage>
</organism>
<evidence type="ECO:0000313" key="1">
    <source>
        <dbReference type="EMBL" id="KAG4303833.1"/>
    </source>
</evidence>
<keyword evidence="2" id="KW-1185">Reference proteome</keyword>
<comment type="caution">
    <text evidence="1">The sequence shown here is derived from an EMBL/GenBank/DDBJ whole genome shotgun (WGS) entry which is preliminary data.</text>
</comment>